<gene>
    <name evidence="2" type="ORF">GBA65_05210</name>
</gene>
<evidence type="ECO:0000313" key="2">
    <source>
        <dbReference type="EMBL" id="QIN78015.1"/>
    </source>
</evidence>
<dbReference type="EMBL" id="CP045121">
    <property type="protein sequence ID" value="QIN78015.1"/>
    <property type="molecule type" value="Genomic_DNA"/>
</dbReference>
<feature type="transmembrane region" description="Helical" evidence="1">
    <location>
        <begin position="21"/>
        <end position="40"/>
    </location>
</feature>
<dbReference type="InterPro" id="IPR012902">
    <property type="entry name" value="N_methyl_site"/>
</dbReference>
<organism evidence="2 3">
    <name type="scientific">Rubrobacter marinus</name>
    <dbReference type="NCBI Taxonomy" id="2653852"/>
    <lineage>
        <taxon>Bacteria</taxon>
        <taxon>Bacillati</taxon>
        <taxon>Actinomycetota</taxon>
        <taxon>Rubrobacteria</taxon>
        <taxon>Rubrobacterales</taxon>
        <taxon>Rubrobacteraceae</taxon>
        <taxon>Rubrobacter</taxon>
    </lineage>
</organism>
<dbReference type="KEGG" id="rmar:GBA65_05210"/>
<keyword evidence="1" id="KW-0812">Transmembrane</keyword>
<name>A0A6G8PUZ2_9ACTN</name>
<keyword evidence="1" id="KW-1133">Transmembrane helix</keyword>
<dbReference type="AlphaFoldDB" id="A0A6G8PUZ2"/>
<keyword evidence="1" id="KW-0472">Membrane</keyword>
<keyword evidence="3" id="KW-1185">Reference proteome</keyword>
<reference evidence="2 3" key="1">
    <citation type="submission" date="2019-10" db="EMBL/GenBank/DDBJ databases">
        <title>Rubrobacter sp nov SCSIO 52915 isolated from a deep-sea sediment in the South China Sea.</title>
        <authorList>
            <person name="Chen R.W."/>
        </authorList>
    </citation>
    <scope>NUCLEOTIDE SEQUENCE [LARGE SCALE GENOMIC DNA]</scope>
    <source>
        <strain evidence="2 3">SCSIO 52915</strain>
    </source>
</reference>
<dbReference type="InterPro" id="IPR045584">
    <property type="entry name" value="Pilin-like"/>
</dbReference>
<accession>A0A6G8PUZ2</accession>
<dbReference type="SUPFAM" id="SSF54523">
    <property type="entry name" value="Pili subunits"/>
    <property type="match status" value="1"/>
</dbReference>
<dbReference type="NCBIfam" id="TIGR02532">
    <property type="entry name" value="IV_pilin_GFxxxE"/>
    <property type="match status" value="1"/>
</dbReference>
<dbReference type="Proteomes" id="UP000502706">
    <property type="component" value="Chromosome"/>
</dbReference>
<dbReference type="RefSeq" id="WP_407691042.1">
    <property type="nucleotide sequence ID" value="NZ_CP045121.1"/>
</dbReference>
<proteinExistence type="predicted"/>
<dbReference type="Pfam" id="PF07963">
    <property type="entry name" value="N_methyl"/>
    <property type="match status" value="1"/>
</dbReference>
<protein>
    <submittedName>
        <fullName evidence="2">Prepilin-type N-terminal cleavage/methylation domain-containing protein</fullName>
    </submittedName>
</protein>
<dbReference type="Gene3D" id="3.30.700.10">
    <property type="entry name" value="Glycoprotein, Type 4 Pilin"/>
    <property type="match status" value="1"/>
</dbReference>
<sequence length="196" mass="20542">MISWSRALNFYREARGFTLGEVLVTITITGILFAIAAASWQNVVESRRVDSATNQVKADLRLAHTSASNRLGAARLIFNGNGSPVTCNGQSAAYCLVEPIPSGGTVQRPRNFESNTIRLTSPNLFLASGPITIEFAANGTASTVGAALNAGLTGVTDRCPSSTPSGVPRIQVSSNASNPTTHCLTFNIATSSIKVD</sequence>
<evidence type="ECO:0000256" key="1">
    <source>
        <dbReference type="SAM" id="Phobius"/>
    </source>
</evidence>
<evidence type="ECO:0000313" key="3">
    <source>
        <dbReference type="Proteomes" id="UP000502706"/>
    </source>
</evidence>